<comment type="caution">
    <text evidence="1">The sequence shown here is derived from an EMBL/GenBank/DDBJ whole genome shotgun (WGS) entry which is preliminary data.</text>
</comment>
<organism evidence="1 2">
    <name type="scientific">Dentiscutata heterogama</name>
    <dbReference type="NCBI Taxonomy" id="1316150"/>
    <lineage>
        <taxon>Eukaryota</taxon>
        <taxon>Fungi</taxon>
        <taxon>Fungi incertae sedis</taxon>
        <taxon>Mucoromycota</taxon>
        <taxon>Glomeromycotina</taxon>
        <taxon>Glomeromycetes</taxon>
        <taxon>Diversisporales</taxon>
        <taxon>Gigasporaceae</taxon>
        <taxon>Dentiscutata</taxon>
    </lineage>
</organism>
<sequence length="112" mass="12285">MWNTVYVRALIDKRKKSNSEFHNMSGNDEFDQLHTKNLALRNSSASSSTNANLPVENCQNSLARTDSNDNESNESRTNSMTSEASEASEVSVNSEASVNSEVSVNSDYSNSV</sequence>
<gene>
    <name evidence="1" type="ORF">DHETER_LOCUS4877</name>
</gene>
<accession>A0ACA9LPC6</accession>
<name>A0ACA9LPC6_9GLOM</name>
<reference evidence="1" key="1">
    <citation type="submission" date="2021-06" db="EMBL/GenBank/DDBJ databases">
        <authorList>
            <person name="Kallberg Y."/>
            <person name="Tangrot J."/>
            <person name="Rosling A."/>
        </authorList>
    </citation>
    <scope>NUCLEOTIDE SEQUENCE</scope>
    <source>
        <strain evidence="1">IL203A</strain>
    </source>
</reference>
<evidence type="ECO:0000313" key="2">
    <source>
        <dbReference type="Proteomes" id="UP000789702"/>
    </source>
</evidence>
<evidence type="ECO:0000313" key="1">
    <source>
        <dbReference type="EMBL" id="CAG8542780.1"/>
    </source>
</evidence>
<dbReference type="Proteomes" id="UP000789702">
    <property type="component" value="Unassembled WGS sequence"/>
</dbReference>
<keyword evidence="2" id="KW-1185">Reference proteome</keyword>
<dbReference type="EMBL" id="CAJVPU010005095">
    <property type="protein sequence ID" value="CAG8542780.1"/>
    <property type="molecule type" value="Genomic_DNA"/>
</dbReference>
<protein>
    <submittedName>
        <fullName evidence="1">11902_t:CDS:1</fullName>
    </submittedName>
</protein>
<proteinExistence type="predicted"/>